<dbReference type="AlphaFoldDB" id="A0A9P6JWB8"/>
<sequence length="80" mass="8663">MSLSILARSSVLRQQALAGARSFHASARSSSAHGDYHHLPFAFPGNKKIAFGVKLTTYLVVGFSIPFAASWWQIEKSKGA</sequence>
<feature type="transmembrane region" description="Helical" evidence="7">
    <location>
        <begin position="55"/>
        <end position="74"/>
    </location>
</feature>
<evidence type="ECO:0000256" key="3">
    <source>
        <dbReference type="ARBA" id="ARBA00010514"/>
    </source>
</evidence>
<evidence type="ECO:0000256" key="4">
    <source>
        <dbReference type="ARBA" id="ARBA00022792"/>
    </source>
</evidence>
<dbReference type="GO" id="GO:0006123">
    <property type="term" value="P:mitochondrial electron transport, cytochrome c to oxygen"/>
    <property type="evidence" value="ECO:0007669"/>
    <property type="project" value="UniProtKB-UniRule"/>
</dbReference>
<organism evidence="8 9">
    <name type="scientific">Crepidotus variabilis</name>
    <dbReference type="NCBI Taxonomy" id="179855"/>
    <lineage>
        <taxon>Eukaryota</taxon>
        <taxon>Fungi</taxon>
        <taxon>Dikarya</taxon>
        <taxon>Basidiomycota</taxon>
        <taxon>Agaricomycotina</taxon>
        <taxon>Agaricomycetes</taxon>
        <taxon>Agaricomycetidae</taxon>
        <taxon>Agaricales</taxon>
        <taxon>Agaricineae</taxon>
        <taxon>Crepidotaceae</taxon>
        <taxon>Crepidotus</taxon>
    </lineage>
</organism>
<evidence type="ECO:0000256" key="7">
    <source>
        <dbReference type="RuleBase" id="RU368123"/>
    </source>
</evidence>
<comment type="subcellular location">
    <subcellularLocation>
        <location evidence="1 7">Mitochondrion inner membrane</location>
        <topology evidence="1 7">Single-pass membrane protein</topology>
    </subcellularLocation>
</comment>
<keyword evidence="9" id="KW-1185">Reference proteome</keyword>
<dbReference type="GO" id="GO:0045277">
    <property type="term" value="C:respiratory chain complex IV"/>
    <property type="evidence" value="ECO:0007669"/>
    <property type="project" value="UniProtKB-UniRule"/>
</dbReference>
<evidence type="ECO:0000256" key="6">
    <source>
        <dbReference type="ARBA" id="ARBA00023136"/>
    </source>
</evidence>
<comment type="pathway">
    <text evidence="2 7">Energy metabolism; oxidative phosphorylation.</text>
</comment>
<keyword evidence="4 7" id="KW-0999">Mitochondrion inner membrane</keyword>
<evidence type="ECO:0000256" key="2">
    <source>
        <dbReference type="ARBA" id="ARBA00004673"/>
    </source>
</evidence>
<evidence type="ECO:0000313" key="8">
    <source>
        <dbReference type="EMBL" id="KAF9534829.1"/>
    </source>
</evidence>
<dbReference type="InterPro" id="IPR004202">
    <property type="entry name" value="COX7C/Cox8"/>
</dbReference>
<keyword evidence="7" id="KW-0812">Transmembrane</keyword>
<comment type="subunit">
    <text evidence="7">Component of the cytochrome c oxidase (complex IV, CIV), a multisubunit enzyme composed of a catalytic core of 3 subunits and several supernumerary subunits. The complex exists as a monomer or a dimer and forms supercomplexes (SCs) in the inner mitochondrial membrane with ubiquinol-cytochrome c oxidoreductase (cytochrome b-c1 complex, complex III, CIII).</text>
</comment>
<keyword evidence="7" id="KW-1133">Transmembrane helix</keyword>
<evidence type="ECO:0000256" key="5">
    <source>
        <dbReference type="ARBA" id="ARBA00023128"/>
    </source>
</evidence>
<name>A0A9P6JWB8_9AGAR</name>
<dbReference type="Gene3D" id="4.10.49.10">
    <property type="entry name" value="Cytochrome c oxidase subunit VIIc"/>
    <property type="match status" value="1"/>
</dbReference>
<comment type="caution">
    <text evidence="8">The sequence shown here is derived from an EMBL/GenBank/DDBJ whole genome shotgun (WGS) entry which is preliminary data.</text>
</comment>
<dbReference type="EMBL" id="MU157825">
    <property type="protein sequence ID" value="KAF9534829.1"/>
    <property type="molecule type" value="Genomic_DNA"/>
</dbReference>
<dbReference type="GO" id="GO:0005743">
    <property type="term" value="C:mitochondrial inner membrane"/>
    <property type="evidence" value="ECO:0007669"/>
    <property type="project" value="UniProtKB-SubCell"/>
</dbReference>
<accession>A0A9P6JWB8</accession>
<keyword evidence="5 7" id="KW-0496">Mitochondrion</keyword>
<comment type="similarity">
    <text evidence="3 7">Belongs to the cytochrome c oxidase VIIc family.</text>
</comment>
<keyword evidence="7" id="KW-0809">Transit peptide</keyword>
<protein>
    <recommendedName>
        <fullName evidence="7">Cytochrome c oxidase subunit 8, mitochondrial</fullName>
    </recommendedName>
    <alternativeName>
        <fullName evidence="7">Cytochrome c oxidase polypeptide VIII</fullName>
    </alternativeName>
</protein>
<dbReference type="OrthoDB" id="9974841at2759"/>
<gene>
    <name evidence="8" type="ORF">CPB83DRAFT_888789</name>
</gene>
<evidence type="ECO:0000256" key="1">
    <source>
        <dbReference type="ARBA" id="ARBA00004434"/>
    </source>
</evidence>
<dbReference type="Proteomes" id="UP000807306">
    <property type="component" value="Unassembled WGS sequence"/>
</dbReference>
<keyword evidence="6 7" id="KW-0472">Membrane</keyword>
<comment type="function">
    <text evidence="7">Component of the cytochrome c oxidase, the last enzyme in the mitochondrial electron transport chain which drives oxidative phosphorylation. The respiratory chain contains 3 multisubunit complexes succinate dehydrogenase (complex II, CII), ubiquinol-cytochrome c oxidoreductase (cytochrome b-c1 complex, complex III, CIII) and cytochrome c oxidase (complex IV, CIV), that cooperate to transfer electrons derived from NADH and succinate to molecular oxygen, creating an electrochemical gradient over the inner membrane that drives transmembrane transport and the ATP synthase. Cytochrome c oxidase is the component of the respiratory chain that catalyzes the reduction of oxygen to water. Electrons originating from reduced cytochrome c in the intermembrane space (IMS) are transferred via the dinuclear copper A center (CU(A)) of subunit 2 and heme A of subunit 1 to the active site in subunit 1, a binuclear center (BNC) formed by heme A3 and copper B (CU(B)). The BNC reduces molecular oxygen to 2 water molecules using 4 electrons from cytochrome c in the IMS and 4 protons from the mitochondrial matrix.</text>
</comment>
<proteinExistence type="inferred from homology"/>
<dbReference type="Pfam" id="PF02935">
    <property type="entry name" value="COX7C"/>
    <property type="match status" value="1"/>
</dbReference>
<reference evidence="8" key="1">
    <citation type="submission" date="2020-11" db="EMBL/GenBank/DDBJ databases">
        <authorList>
            <consortium name="DOE Joint Genome Institute"/>
            <person name="Ahrendt S."/>
            <person name="Riley R."/>
            <person name="Andreopoulos W."/>
            <person name="Labutti K."/>
            <person name="Pangilinan J."/>
            <person name="Ruiz-Duenas F.J."/>
            <person name="Barrasa J.M."/>
            <person name="Sanchez-Garcia M."/>
            <person name="Camarero S."/>
            <person name="Miyauchi S."/>
            <person name="Serrano A."/>
            <person name="Linde D."/>
            <person name="Babiker R."/>
            <person name="Drula E."/>
            <person name="Ayuso-Fernandez I."/>
            <person name="Pacheco R."/>
            <person name="Padilla G."/>
            <person name="Ferreira P."/>
            <person name="Barriuso J."/>
            <person name="Kellner H."/>
            <person name="Castanera R."/>
            <person name="Alfaro M."/>
            <person name="Ramirez L."/>
            <person name="Pisabarro A.G."/>
            <person name="Kuo A."/>
            <person name="Tritt A."/>
            <person name="Lipzen A."/>
            <person name="He G."/>
            <person name="Yan M."/>
            <person name="Ng V."/>
            <person name="Cullen D."/>
            <person name="Martin F."/>
            <person name="Rosso M.-N."/>
            <person name="Henrissat B."/>
            <person name="Hibbett D."/>
            <person name="Martinez A.T."/>
            <person name="Grigoriev I.V."/>
        </authorList>
    </citation>
    <scope>NUCLEOTIDE SEQUENCE</scope>
    <source>
        <strain evidence="8">CBS 506.95</strain>
    </source>
</reference>
<evidence type="ECO:0000313" key="9">
    <source>
        <dbReference type="Proteomes" id="UP000807306"/>
    </source>
</evidence>
<dbReference type="InterPro" id="IPR036636">
    <property type="entry name" value="COX7C/Cox8_sf"/>
</dbReference>